<keyword evidence="5" id="KW-1185">Reference proteome</keyword>
<keyword evidence="1" id="KW-0285">Flavoprotein</keyword>
<dbReference type="OrthoDB" id="2349068at2759"/>
<dbReference type="AlphaFoldDB" id="A0A1J9PTX3"/>
<dbReference type="CDD" id="cd04730">
    <property type="entry name" value="NPD_like"/>
    <property type="match status" value="1"/>
</dbReference>
<keyword evidence="2" id="KW-0288">FMN</keyword>
<evidence type="ECO:0000256" key="1">
    <source>
        <dbReference type="ARBA" id="ARBA00022630"/>
    </source>
</evidence>
<dbReference type="STRING" id="1447872.A0A1J9PTX3"/>
<dbReference type="Pfam" id="PF03060">
    <property type="entry name" value="NMO"/>
    <property type="match status" value="1"/>
</dbReference>
<dbReference type="SUPFAM" id="SSF51412">
    <property type="entry name" value="Inosine monophosphate dehydrogenase (IMPDH)"/>
    <property type="match status" value="1"/>
</dbReference>
<dbReference type="EMBL" id="LGRN01000567">
    <property type="protein sequence ID" value="OJD11315.1"/>
    <property type="molecule type" value="Genomic_DNA"/>
</dbReference>
<comment type="caution">
    <text evidence="4">The sequence shown here is derived from an EMBL/GenBank/DDBJ whole genome shotgun (WGS) entry which is preliminary data.</text>
</comment>
<dbReference type="Gene3D" id="3.20.20.70">
    <property type="entry name" value="Aldolase class I"/>
    <property type="match status" value="1"/>
</dbReference>
<protein>
    <submittedName>
        <fullName evidence="4">Uncharacterized protein</fullName>
    </submittedName>
</protein>
<dbReference type="InterPro" id="IPR013785">
    <property type="entry name" value="Aldolase_TIM"/>
</dbReference>
<proteinExistence type="predicted"/>
<reference evidence="4 5" key="1">
    <citation type="submission" date="2015-07" db="EMBL/GenBank/DDBJ databases">
        <title>Emmonsia species relationships and genome sequence.</title>
        <authorList>
            <consortium name="The Broad Institute Genomics Platform"/>
            <person name="Cuomo C.A."/>
            <person name="Munoz J.F."/>
            <person name="Imamovic A."/>
            <person name="Priest M.E."/>
            <person name="Young S."/>
            <person name="Clay O.K."/>
            <person name="McEwen J.G."/>
        </authorList>
    </citation>
    <scope>NUCLEOTIDE SEQUENCE [LARGE SCALE GENOMIC DNA]</scope>
    <source>
        <strain evidence="4 5">UAMH 9510</strain>
    </source>
</reference>
<keyword evidence="3" id="KW-0560">Oxidoreductase</keyword>
<dbReference type="PANTHER" id="PTHR32332">
    <property type="entry name" value="2-NITROPROPANE DIOXYGENASE"/>
    <property type="match status" value="1"/>
</dbReference>
<organism evidence="4 5">
    <name type="scientific">Emergomyces pasteurianus Ep9510</name>
    <dbReference type="NCBI Taxonomy" id="1447872"/>
    <lineage>
        <taxon>Eukaryota</taxon>
        <taxon>Fungi</taxon>
        <taxon>Dikarya</taxon>
        <taxon>Ascomycota</taxon>
        <taxon>Pezizomycotina</taxon>
        <taxon>Eurotiomycetes</taxon>
        <taxon>Eurotiomycetidae</taxon>
        <taxon>Onygenales</taxon>
        <taxon>Ajellomycetaceae</taxon>
        <taxon>Emergomyces</taxon>
    </lineage>
</organism>
<sequence length="369" mass="38668">MPTLHALHPTLAANTPAIISAPMLNTASPKLAISVSRAGGLGFIGAGFDASSLEKLLSEAANLASATDFPNYNTPAKDDDKPSPLLPVGVGFLNWGADLSQALPVLAKHTPAAVWLFAAPDPDPTETLATWSREVRRATDNRTRIWVQIGTVAEALETAARAKPDVLVVQGVDAGGHGLARSASIVSLLPEVKDALARAQAKNGEKQEEIPLVAAGGVVDGRGVAAALCLGAQGVAMGTRFLACSDAAVPAGYQREVLRVTDGGVNTVRTTVYDVVRGFNSWPERYDGRGVVNETLRDKQAGMDDGENQRLYKEEMAKGDAGWGPTGRMTTYAGTGIGLIREVKSAEEIVRGVAAEAREVLKEVVTGQL</sequence>
<dbReference type="InterPro" id="IPR004136">
    <property type="entry name" value="NMO"/>
</dbReference>
<name>A0A1J9PTX3_9EURO</name>
<evidence type="ECO:0000256" key="2">
    <source>
        <dbReference type="ARBA" id="ARBA00022643"/>
    </source>
</evidence>
<evidence type="ECO:0000313" key="5">
    <source>
        <dbReference type="Proteomes" id="UP000182235"/>
    </source>
</evidence>
<dbReference type="GO" id="GO:0018580">
    <property type="term" value="F:nitronate monooxygenase activity"/>
    <property type="evidence" value="ECO:0007669"/>
    <property type="project" value="InterPro"/>
</dbReference>
<dbReference type="VEuPathDB" id="FungiDB:AJ78_07886"/>
<dbReference type="Proteomes" id="UP000182235">
    <property type="component" value="Unassembled WGS sequence"/>
</dbReference>
<dbReference type="PANTHER" id="PTHR32332:SF34">
    <property type="entry name" value="2-NITROPROPANE DIOXYGENASE FAMILY, PUTATIVE-RELATED"/>
    <property type="match status" value="1"/>
</dbReference>
<evidence type="ECO:0000256" key="3">
    <source>
        <dbReference type="ARBA" id="ARBA00023002"/>
    </source>
</evidence>
<accession>A0A1J9PTX3</accession>
<gene>
    <name evidence="4" type="ORF">AJ78_07886</name>
</gene>
<evidence type="ECO:0000313" key="4">
    <source>
        <dbReference type="EMBL" id="OJD11315.1"/>
    </source>
</evidence>